<organism evidence="2 3">
    <name type="scientific">Nepenthes gracilis</name>
    <name type="common">Slender pitcher plant</name>
    <dbReference type="NCBI Taxonomy" id="150966"/>
    <lineage>
        <taxon>Eukaryota</taxon>
        <taxon>Viridiplantae</taxon>
        <taxon>Streptophyta</taxon>
        <taxon>Embryophyta</taxon>
        <taxon>Tracheophyta</taxon>
        <taxon>Spermatophyta</taxon>
        <taxon>Magnoliopsida</taxon>
        <taxon>eudicotyledons</taxon>
        <taxon>Gunneridae</taxon>
        <taxon>Pentapetalae</taxon>
        <taxon>Caryophyllales</taxon>
        <taxon>Nepenthaceae</taxon>
        <taxon>Nepenthes</taxon>
    </lineage>
</organism>
<name>A0AAD3XHQ3_NEPGR</name>
<evidence type="ECO:0000256" key="1">
    <source>
        <dbReference type="SAM" id="MobiDB-lite"/>
    </source>
</evidence>
<feature type="compositionally biased region" description="Basic residues" evidence="1">
    <location>
        <begin position="46"/>
        <end position="58"/>
    </location>
</feature>
<evidence type="ECO:0000313" key="3">
    <source>
        <dbReference type="Proteomes" id="UP001279734"/>
    </source>
</evidence>
<dbReference type="EMBL" id="BSYO01000005">
    <property type="protein sequence ID" value="GMH04890.1"/>
    <property type="molecule type" value="Genomic_DNA"/>
</dbReference>
<feature type="region of interest" description="Disordered" evidence="1">
    <location>
        <begin position="1"/>
        <end position="74"/>
    </location>
</feature>
<sequence>MSRDAANGRNEFQKRESGGGTGRPSGENSPRRPPRPTIDGEATGRSTRRPPRPLRRRRLQEDTNSNPNSEPMQQKDFNLLQLGPIQDFIHQRREYFRLLSLAKKKATIPASSICATGPNTSSSLPPATSGLLQSRCNSGRTRFLHASHNKLHKTAATSPGVLPSRFNTQHKRSPTHSASSNM</sequence>
<feature type="compositionally biased region" description="Polar residues" evidence="1">
    <location>
        <begin position="62"/>
        <end position="74"/>
    </location>
</feature>
<reference evidence="2" key="1">
    <citation type="submission" date="2023-05" db="EMBL/GenBank/DDBJ databases">
        <title>Nepenthes gracilis genome sequencing.</title>
        <authorList>
            <person name="Fukushima K."/>
        </authorList>
    </citation>
    <scope>NUCLEOTIDE SEQUENCE</scope>
    <source>
        <strain evidence="2">SING2019-196</strain>
    </source>
</reference>
<comment type="caution">
    <text evidence="2">The sequence shown here is derived from an EMBL/GenBank/DDBJ whole genome shotgun (WGS) entry which is preliminary data.</text>
</comment>
<dbReference type="Proteomes" id="UP001279734">
    <property type="component" value="Unassembled WGS sequence"/>
</dbReference>
<accession>A0AAD3XHQ3</accession>
<feature type="region of interest" description="Disordered" evidence="1">
    <location>
        <begin position="156"/>
        <end position="182"/>
    </location>
</feature>
<proteinExistence type="predicted"/>
<evidence type="ECO:0000313" key="2">
    <source>
        <dbReference type="EMBL" id="GMH04890.1"/>
    </source>
</evidence>
<protein>
    <submittedName>
        <fullName evidence="2">Uncharacterized protein</fullName>
    </submittedName>
</protein>
<dbReference type="AlphaFoldDB" id="A0AAD3XHQ3"/>
<keyword evidence="3" id="KW-1185">Reference proteome</keyword>
<gene>
    <name evidence="2" type="ORF">Nepgr_006730</name>
</gene>